<protein>
    <recommendedName>
        <fullName evidence="4">PpiC domain-containing protein</fullName>
    </recommendedName>
</protein>
<comment type="caution">
    <text evidence="5">The sequence shown here is derived from an EMBL/GenBank/DDBJ whole genome shotgun (WGS) entry which is preliminary data.</text>
</comment>
<sequence length="394" mass="43518">MQEENEKQTHTGAQEQHVAAEPGKEMNSAAKKQSGGAVKGLIGGVVIVLLIVIVAGFFFLKSQVHNVSQDGFVLKAADVLHLSAASINGRSLSYTEYINQINALSKFSQEESDAFQGSYGEATDEQISNIVLARQLINLMVEQAAHDFDKNIVVTDEDIQTAKQNLLAQFGGTEDDANTELQRVYGWSLDQYVNSIMRPALLEEKLAMEVIYSKDPAMEKYSTGEEARKASHILFRVTDEETKEDVRKQAQDILDQIKNGADFAQMASQYGTDGTKDFGGDLGWFTKGAMVPEFEEAVFGAEPGALIDHLVETSFGFHIIKVTDSGVTHDFKSFLDDKLKEAKIRVYLNVNNPLEEVQKNLNNPEAAEQGEGQEDMQMDMQEGEMEDTTNAEAQ</sequence>
<proteinExistence type="predicted"/>
<dbReference type="InterPro" id="IPR027304">
    <property type="entry name" value="Trigger_fact/SurA_dom_sf"/>
</dbReference>
<name>A0A2H0N578_9BACT</name>
<accession>A0A2H0N578</accession>
<feature type="transmembrane region" description="Helical" evidence="3">
    <location>
        <begin position="41"/>
        <end position="60"/>
    </location>
</feature>
<dbReference type="InterPro" id="IPR050245">
    <property type="entry name" value="PrsA_foldase"/>
</dbReference>
<evidence type="ECO:0000313" key="5">
    <source>
        <dbReference type="EMBL" id="PIR04054.1"/>
    </source>
</evidence>
<keyword evidence="1" id="KW-0413">Isomerase</keyword>
<gene>
    <name evidence="5" type="ORF">COV59_02615</name>
</gene>
<evidence type="ECO:0000259" key="4">
    <source>
        <dbReference type="PROSITE" id="PS50198"/>
    </source>
</evidence>
<feature type="domain" description="PpiC" evidence="4">
    <location>
        <begin position="225"/>
        <end position="324"/>
    </location>
</feature>
<keyword evidence="3" id="KW-0472">Membrane</keyword>
<dbReference type="SUPFAM" id="SSF109998">
    <property type="entry name" value="Triger factor/SurA peptide-binding domain-like"/>
    <property type="match status" value="1"/>
</dbReference>
<dbReference type="GO" id="GO:0003755">
    <property type="term" value="F:peptidyl-prolyl cis-trans isomerase activity"/>
    <property type="evidence" value="ECO:0007669"/>
    <property type="project" value="UniProtKB-KW"/>
</dbReference>
<dbReference type="Proteomes" id="UP000229600">
    <property type="component" value="Unassembled WGS sequence"/>
</dbReference>
<dbReference type="PANTHER" id="PTHR47245">
    <property type="entry name" value="PEPTIDYLPROLYL ISOMERASE"/>
    <property type="match status" value="1"/>
</dbReference>
<dbReference type="Gene3D" id="3.10.50.40">
    <property type="match status" value="1"/>
</dbReference>
<evidence type="ECO:0000256" key="2">
    <source>
        <dbReference type="SAM" id="MobiDB-lite"/>
    </source>
</evidence>
<dbReference type="PANTHER" id="PTHR47245:SF2">
    <property type="entry name" value="PEPTIDYL-PROLYL CIS-TRANS ISOMERASE HP_0175-RELATED"/>
    <property type="match status" value="1"/>
</dbReference>
<keyword evidence="3" id="KW-0812">Transmembrane</keyword>
<feature type="compositionally biased region" description="Acidic residues" evidence="2">
    <location>
        <begin position="371"/>
        <end position="394"/>
    </location>
</feature>
<dbReference type="Pfam" id="PF13616">
    <property type="entry name" value="Rotamase_3"/>
    <property type="match status" value="1"/>
</dbReference>
<feature type="region of interest" description="Disordered" evidence="2">
    <location>
        <begin position="357"/>
        <end position="394"/>
    </location>
</feature>
<dbReference type="InterPro" id="IPR000297">
    <property type="entry name" value="PPIase_PpiC"/>
</dbReference>
<keyword evidence="1" id="KW-0697">Rotamase</keyword>
<dbReference type="AlphaFoldDB" id="A0A2H0N578"/>
<dbReference type="InterPro" id="IPR046357">
    <property type="entry name" value="PPIase_dom_sf"/>
</dbReference>
<dbReference type="EMBL" id="PCWN01000007">
    <property type="protein sequence ID" value="PIR04054.1"/>
    <property type="molecule type" value="Genomic_DNA"/>
</dbReference>
<evidence type="ECO:0000313" key="6">
    <source>
        <dbReference type="Proteomes" id="UP000229600"/>
    </source>
</evidence>
<dbReference type="SUPFAM" id="SSF54534">
    <property type="entry name" value="FKBP-like"/>
    <property type="match status" value="1"/>
</dbReference>
<evidence type="ECO:0000256" key="3">
    <source>
        <dbReference type="SAM" id="Phobius"/>
    </source>
</evidence>
<keyword evidence="3" id="KW-1133">Transmembrane helix</keyword>
<evidence type="ECO:0000256" key="1">
    <source>
        <dbReference type="PROSITE-ProRule" id="PRU00278"/>
    </source>
</evidence>
<feature type="region of interest" description="Disordered" evidence="2">
    <location>
        <begin position="1"/>
        <end position="30"/>
    </location>
</feature>
<reference evidence="5 6" key="1">
    <citation type="submission" date="2017-09" db="EMBL/GenBank/DDBJ databases">
        <title>Depth-based differentiation of microbial function through sediment-hosted aquifers and enrichment of novel symbionts in the deep terrestrial subsurface.</title>
        <authorList>
            <person name="Probst A.J."/>
            <person name="Ladd B."/>
            <person name="Jarett J.K."/>
            <person name="Geller-Mcgrath D.E."/>
            <person name="Sieber C.M."/>
            <person name="Emerson J.B."/>
            <person name="Anantharaman K."/>
            <person name="Thomas B.C."/>
            <person name="Malmstrom R."/>
            <person name="Stieglmeier M."/>
            <person name="Klingl A."/>
            <person name="Woyke T."/>
            <person name="Ryan C.M."/>
            <person name="Banfield J.F."/>
        </authorList>
    </citation>
    <scope>NUCLEOTIDE SEQUENCE [LARGE SCALE GENOMIC DNA]</scope>
    <source>
        <strain evidence="5">CG11_big_fil_rev_8_21_14_0_20_39_34</strain>
    </source>
</reference>
<organism evidence="5 6">
    <name type="scientific">Candidatus Magasanikbacteria bacterium CG11_big_fil_rev_8_21_14_0_20_39_34</name>
    <dbReference type="NCBI Taxonomy" id="1974653"/>
    <lineage>
        <taxon>Bacteria</taxon>
        <taxon>Candidatus Magasanikiibacteriota</taxon>
    </lineage>
</organism>
<dbReference type="PROSITE" id="PS50198">
    <property type="entry name" value="PPIC_PPIASE_2"/>
    <property type="match status" value="1"/>
</dbReference>